<name>A0A381RDR9_9ZZZZ</name>
<proteinExistence type="predicted"/>
<accession>A0A381RDR9</accession>
<sequence length="92" mass="9785">MARDDGRDTVTLVLPASRPFADLPRVGLASLLRIHRINPGDVGDLATSVMEATAELAAEGSEVVVEFRVTDAEVSVDLTGNGRTLRISVPRT</sequence>
<evidence type="ECO:0000313" key="1">
    <source>
        <dbReference type="EMBL" id="SUZ89945.1"/>
    </source>
</evidence>
<reference evidence="1" key="1">
    <citation type="submission" date="2018-05" db="EMBL/GenBank/DDBJ databases">
        <authorList>
            <person name="Lanie J.A."/>
            <person name="Ng W.-L."/>
            <person name="Kazmierczak K.M."/>
            <person name="Andrzejewski T.M."/>
            <person name="Davidsen T.M."/>
            <person name="Wayne K.J."/>
            <person name="Tettelin H."/>
            <person name="Glass J.I."/>
            <person name="Rusch D."/>
            <person name="Podicherti R."/>
            <person name="Tsui H.-C.T."/>
            <person name="Winkler M.E."/>
        </authorList>
    </citation>
    <scope>NUCLEOTIDE SEQUENCE</scope>
</reference>
<gene>
    <name evidence="1" type="ORF">METZ01_LOCUS42799</name>
</gene>
<dbReference type="EMBL" id="UINC01001853">
    <property type="protein sequence ID" value="SUZ89945.1"/>
    <property type="molecule type" value="Genomic_DNA"/>
</dbReference>
<organism evidence="1">
    <name type="scientific">marine metagenome</name>
    <dbReference type="NCBI Taxonomy" id="408172"/>
    <lineage>
        <taxon>unclassified sequences</taxon>
        <taxon>metagenomes</taxon>
        <taxon>ecological metagenomes</taxon>
    </lineage>
</organism>
<protein>
    <recommendedName>
        <fullName evidence="2">Histidine kinase/HSP90-like ATPase domain-containing protein</fullName>
    </recommendedName>
</protein>
<evidence type="ECO:0008006" key="2">
    <source>
        <dbReference type="Google" id="ProtNLM"/>
    </source>
</evidence>
<dbReference type="AlphaFoldDB" id="A0A381RDR9"/>